<feature type="compositionally biased region" description="Polar residues" evidence="1">
    <location>
        <begin position="382"/>
        <end position="405"/>
    </location>
</feature>
<protein>
    <submittedName>
        <fullName evidence="3">DUF4774 domain-containing protein</fullName>
    </submittedName>
</protein>
<proteinExistence type="predicted"/>
<feature type="region of interest" description="Disordered" evidence="1">
    <location>
        <begin position="242"/>
        <end position="313"/>
    </location>
</feature>
<sequence>MNYSVSVKKLKYLGQVPCCVQRVLINPTSTLYVNIATQGVVTPARNQYDAPVYQNPYGYQVPGQGTSNTIVMGHGPTVINTQTTTTTKSPAILPFGVPEATTWNGNQTGYVSDSTLTQIYRDPELNEQRNLTNVNGTFQSTTQNINQYYQGANAGWSDGSVNNNSSTQRVNNNNNVTISSTQGGNNTIDPTTSEFSDSGYIQVSGNAGPIDIDASGEIIDNQKPYNGTTIGTILAVNQHNDTSTSTTGIYHNANDQFGSSTQVPVQSNGQTSSNNQSAVYHNANTNFGDLTQSTTTTSTNSLQNSNYNNANNSTSVPAIVPLVITSNPQENTQTTRQNSNSYATETTTQHSTQTSLQNTGVYPYGSQNNQQSTTQNNIQNTMQVTSQNNGQSSTQATTQRDNQNIGPYPATSQNNEQSTSESSFTTEIQSTTQNSFLTNDDTYSSTTPSTIGGTLLAGIGAGVATIGGAIGAAAGTVSNATNAVIDNTQSIINGSFLDPSSTTFNDADIAPLTQDSDYKYSDSGYITVGISGDNATTTNQSGNNDNINSNANNNLNTNSATQGTTQSQGTSGTESASENNQGLSTQFNQDLSTLSTLNQDGSTQEMTNNENTEGSSTLMRDSTLNDGRNELQNEALTSTDSISEQQNSAFKISGKY</sequence>
<feature type="compositionally biased region" description="Polar residues" evidence="1">
    <location>
        <begin position="242"/>
        <end position="265"/>
    </location>
</feature>
<feature type="compositionally biased region" description="Low complexity" evidence="1">
    <location>
        <begin position="537"/>
        <end position="578"/>
    </location>
</feature>
<feature type="compositionally biased region" description="Low complexity" evidence="1">
    <location>
        <begin position="290"/>
        <end position="313"/>
    </location>
</feature>
<feature type="region of interest" description="Disordered" evidence="1">
    <location>
        <begin position="328"/>
        <end position="447"/>
    </location>
</feature>
<feature type="compositionally biased region" description="Low complexity" evidence="1">
    <location>
        <begin position="341"/>
        <end position="359"/>
    </location>
</feature>
<reference evidence="3" key="1">
    <citation type="submission" date="2017-02" db="UniProtKB">
        <authorList>
            <consortium name="WormBaseParasite"/>
        </authorList>
    </citation>
    <scope>IDENTIFICATION</scope>
</reference>
<name>A0A0N4ZIT3_PARTI</name>
<feature type="region of interest" description="Disordered" evidence="1">
    <location>
        <begin position="536"/>
        <end position="581"/>
    </location>
</feature>
<feature type="compositionally biased region" description="Low complexity" evidence="1">
    <location>
        <begin position="266"/>
        <end position="277"/>
    </location>
</feature>
<feature type="compositionally biased region" description="Polar residues" evidence="1">
    <location>
        <begin position="278"/>
        <end position="289"/>
    </location>
</feature>
<evidence type="ECO:0000313" key="2">
    <source>
        <dbReference type="Proteomes" id="UP000038045"/>
    </source>
</evidence>
<feature type="region of interest" description="Disordered" evidence="1">
    <location>
        <begin position="599"/>
        <end position="624"/>
    </location>
</feature>
<feature type="compositionally biased region" description="Polar residues" evidence="1">
    <location>
        <begin position="434"/>
        <end position="447"/>
    </location>
</feature>
<evidence type="ECO:0000313" key="3">
    <source>
        <dbReference type="WBParaSite" id="PTRK_0000784500.1"/>
    </source>
</evidence>
<organism evidence="2 3">
    <name type="scientific">Parastrongyloides trichosuri</name>
    <name type="common">Possum-specific nematode worm</name>
    <dbReference type="NCBI Taxonomy" id="131310"/>
    <lineage>
        <taxon>Eukaryota</taxon>
        <taxon>Metazoa</taxon>
        <taxon>Ecdysozoa</taxon>
        <taxon>Nematoda</taxon>
        <taxon>Chromadorea</taxon>
        <taxon>Rhabditida</taxon>
        <taxon>Tylenchina</taxon>
        <taxon>Panagrolaimomorpha</taxon>
        <taxon>Strongyloidoidea</taxon>
        <taxon>Strongyloididae</taxon>
        <taxon>Parastrongyloides</taxon>
    </lineage>
</organism>
<keyword evidence="2" id="KW-1185">Reference proteome</keyword>
<feature type="compositionally biased region" description="Low complexity" evidence="1">
    <location>
        <begin position="366"/>
        <end position="381"/>
    </location>
</feature>
<dbReference type="Proteomes" id="UP000038045">
    <property type="component" value="Unplaced"/>
</dbReference>
<feature type="compositionally biased region" description="Polar residues" evidence="1">
    <location>
        <begin position="328"/>
        <end position="340"/>
    </location>
</feature>
<accession>A0A0N4ZIT3</accession>
<evidence type="ECO:0000256" key="1">
    <source>
        <dbReference type="SAM" id="MobiDB-lite"/>
    </source>
</evidence>
<dbReference type="AlphaFoldDB" id="A0A0N4ZIT3"/>
<feature type="compositionally biased region" description="Low complexity" evidence="1">
    <location>
        <begin position="411"/>
        <end position="433"/>
    </location>
</feature>
<dbReference type="WBParaSite" id="PTRK_0000784500.1">
    <property type="protein sequence ID" value="PTRK_0000784500.1"/>
    <property type="gene ID" value="PTRK_0000784500"/>
</dbReference>